<accession>A0A069RKC8</accession>
<keyword evidence="1" id="KW-1133">Transmembrane helix</keyword>
<feature type="transmembrane region" description="Helical" evidence="1">
    <location>
        <begin position="298"/>
        <end position="317"/>
    </location>
</feature>
<dbReference type="eggNOG" id="COG1456">
    <property type="taxonomic scope" value="Bacteria"/>
</dbReference>
<dbReference type="Pfam" id="PF03599">
    <property type="entry name" value="CdhD"/>
    <property type="match status" value="1"/>
</dbReference>
<sequence length="359" mass="39403">MPPLQCLDVFDESEYANMFDGEVSTCEGPVKRLRTILSSKDRLGSLLVRLGINRKSYKFPPGLYAIGNPDENSPALVTANYKLTVDTVRSNIGGIDSWLLVINTSGVNVWCAAGKGSFGSDEIIYRIKATGLYKISKSKLLVLPQLGAPGVNPQKISKYTRFKTIYGPVRAGDIKSFFENEFKASAGMRRVTFSLSERMILSPVEVMLSAKYMLAFLFMFTLLNYVDNSTLGLTEYINNVWLNTSAYVFAILTACILFPALLPVLPFRSFSAKGGVLGSLYSAAALSFPGAFMYSGSMLSNIGHFMCMTCVIGFFSLNFTGSTNFTSLSGVQKETLWSAPVFAICFITGIMCLFIERLV</sequence>
<organism evidence="3 4">
    <name type="scientific">Peptoclostridium litorale DSM 5388</name>
    <dbReference type="NCBI Taxonomy" id="1121324"/>
    <lineage>
        <taxon>Bacteria</taxon>
        <taxon>Bacillati</taxon>
        <taxon>Bacillota</taxon>
        <taxon>Clostridia</taxon>
        <taxon>Peptostreptococcales</taxon>
        <taxon>Peptoclostridiaceae</taxon>
        <taxon>Peptoclostridium</taxon>
    </lineage>
</organism>
<evidence type="ECO:0000313" key="4">
    <source>
        <dbReference type="Proteomes" id="UP000027946"/>
    </source>
</evidence>
<keyword evidence="1" id="KW-0812">Transmembrane</keyword>
<dbReference type="STRING" id="1121324.CLIT_2c01860"/>
<proteinExistence type="predicted"/>
<dbReference type="Proteomes" id="UP000027946">
    <property type="component" value="Unassembled WGS sequence"/>
</dbReference>
<evidence type="ECO:0000259" key="2">
    <source>
        <dbReference type="Pfam" id="PF03599"/>
    </source>
</evidence>
<dbReference type="InterPro" id="IPR016041">
    <property type="entry name" value="Ac-CoA_synth_d_su_TIM-brl"/>
</dbReference>
<dbReference type="NCBIfam" id="NF040863">
    <property type="entry name" value="HgcA_corrinoid"/>
    <property type="match status" value="1"/>
</dbReference>
<dbReference type="EMBL" id="JJMM01000002">
    <property type="protein sequence ID" value="KDR96580.1"/>
    <property type="molecule type" value="Genomic_DNA"/>
</dbReference>
<dbReference type="Gene3D" id="3.40.50.11600">
    <property type="match status" value="1"/>
</dbReference>
<protein>
    <submittedName>
        <fullName evidence="3">Carbon monoxide dehydrogenase corrinoid</fullName>
    </submittedName>
</protein>
<keyword evidence="4" id="KW-1185">Reference proteome</keyword>
<name>A0A069RKC8_PEPLI</name>
<reference evidence="3 4" key="1">
    <citation type="submission" date="2014-03" db="EMBL/GenBank/DDBJ databases">
        <title>Genome sequence of Clostridium litorale W6, DSM 5388.</title>
        <authorList>
            <person name="Poehlein A."/>
            <person name="Jagirdar A."/>
            <person name="Khonsari B."/>
            <person name="Chibani C.M."/>
            <person name="Gutierrez Gutierrez D.A."/>
            <person name="Davydova E."/>
            <person name="Alghaithi H.S."/>
            <person name="Nair K.P."/>
            <person name="Dhamotharan K."/>
            <person name="Chandran L."/>
            <person name="G W."/>
            <person name="Daniel R."/>
        </authorList>
    </citation>
    <scope>NUCLEOTIDE SEQUENCE [LARGE SCALE GENOMIC DNA]</scope>
    <source>
        <strain evidence="3 4">W6</strain>
    </source>
</reference>
<comment type="caution">
    <text evidence="3">The sequence shown here is derived from an EMBL/GenBank/DDBJ whole genome shotgun (WGS) entry which is preliminary data.</text>
</comment>
<keyword evidence="1" id="KW-0472">Membrane</keyword>
<evidence type="ECO:0000313" key="3">
    <source>
        <dbReference type="EMBL" id="KDR96580.1"/>
    </source>
</evidence>
<feature type="transmembrane region" description="Helical" evidence="1">
    <location>
        <begin position="337"/>
        <end position="355"/>
    </location>
</feature>
<gene>
    <name evidence="3" type="ORF">CLIT_2c01860</name>
</gene>
<feature type="transmembrane region" description="Helical" evidence="1">
    <location>
        <begin position="206"/>
        <end position="226"/>
    </location>
</feature>
<dbReference type="AlphaFoldDB" id="A0A069RKC8"/>
<feature type="domain" description="CO dehydrogenase/acetyl-CoA synthase delta subunit TIM barrel" evidence="2">
    <location>
        <begin position="59"/>
        <end position="176"/>
    </location>
</feature>
<feature type="transmembrane region" description="Helical" evidence="1">
    <location>
        <begin position="246"/>
        <end position="265"/>
    </location>
</feature>
<evidence type="ECO:0000256" key="1">
    <source>
        <dbReference type="SAM" id="Phobius"/>
    </source>
</evidence>